<dbReference type="AlphaFoldDB" id="A0A0L8BE07"/>
<gene>
    <name evidence="1" type="ORF">AC244_33040</name>
</gene>
<reference evidence="2" key="1">
    <citation type="submission" date="2015-07" db="EMBL/GenBank/DDBJ databases">
        <title>Whole genome sequence of an Ensifer adhaerens strain isolated from a cave pool in the Wind Cave National Park.</title>
        <authorList>
            <person name="Eng W.W.H."/>
            <person name="Gan H.M."/>
            <person name="Barton H.A."/>
            <person name="Savka M.A."/>
        </authorList>
    </citation>
    <scope>NUCLEOTIDE SEQUENCE [LARGE SCALE GENOMIC DNA]</scope>
    <source>
        <strain evidence="2">SD006</strain>
    </source>
</reference>
<comment type="caution">
    <text evidence="1">The sequence shown here is derived from an EMBL/GenBank/DDBJ whole genome shotgun (WGS) entry which is preliminary data.</text>
</comment>
<evidence type="ECO:0000313" key="2">
    <source>
        <dbReference type="Proteomes" id="UP000037425"/>
    </source>
</evidence>
<name>A0A0L8BE07_ENSAD</name>
<dbReference type="PATRIC" id="fig|106592.7.peg.6089"/>
<organism evidence="1 2">
    <name type="scientific">Ensifer adhaerens</name>
    <name type="common">Sinorhizobium morelense</name>
    <dbReference type="NCBI Taxonomy" id="106592"/>
    <lineage>
        <taxon>Bacteria</taxon>
        <taxon>Pseudomonadati</taxon>
        <taxon>Pseudomonadota</taxon>
        <taxon>Alphaproteobacteria</taxon>
        <taxon>Hyphomicrobiales</taxon>
        <taxon>Rhizobiaceae</taxon>
        <taxon>Sinorhizobium/Ensifer group</taxon>
        <taxon>Ensifer</taxon>
    </lineage>
</organism>
<proteinExistence type="predicted"/>
<dbReference type="EMBL" id="LGAP01000047">
    <property type="protein sequence ID" value="KOF12838.1"/>
    <property type="molecule type" value="Genomic_DNA"/>
</dbReference>
<sequence length="62" mass="7263">MNGNLKQEHLKSSQRLALHVAAALPHFKEGQPLERFQEKCETAFRPELRNFKELDHFTVSMK</sequence>
<dbReference type="Proteomes" id="UP000037425">
    <property type="component" value="Unassembled WGS sequence"/>
</dbReference>
<protein>
    <submittedName>
        <fullName evidence="1">Uncharacterized protein</fullName>
    </submittedName>
</protein>
<evidence type="ECO:0000313" key="1">
    <source>
        <dbReference type="EMBL" id="KOF12838.1"/>
    </source>
</evidence>
<accession>A0A0L8BE07</accession>